<organism evidence="2">
    <name type="scientific">Culex pipiens</name>
    <name type="common">House mosquito</name>
    <dbReference type="NCBI Taxonomy" id="7175"/>
    <lineage>
        <taxon>Eukaryota</taxon>
        <taxon>Metazoa</taxon>
        <taxon>Ecdysozoa</taxon>
        <taxon>Arthropoda</taxon>
        <taxon>Hexapoda</taxon>
        <taxon>Insecta</taxon>
        <taxon>Pterygota</taxon>
        <taxon>Neoptera</taxon>
        <taxon>Endopterygota</taxon>
        <taxon>Diptera</taxon>
        <taxon>Nematocera</taxon>
        <taxon>Culicoidea</taxon>
        <taxon>Culicidae</taxon>
        <taxon>Culicinae</taxon>
        <taxon>Culicini</taxon>
        <taxon>Culex</taxon>
        <taxon>Culex</taxon>
    </lineage>
</organism>
<protein>
    <submittedName>
        <fullName evidence="2">(northern house mosquito) hypothetical protein</fullName>
    </submittedName>
</protein>
<dbReference type="EMBL" id="HBUE01056886">
    <property type="protein sequence ID" value="CAG6466699.1"/>
    <property type="molecule type" value="Transcribed_RNA"/>
</dbReference>
<dbReference type="AlphaFoldDB" id="A0A8D8B2X8"/>
<evidence type="ECO:0000256" key="1">
    <source>
        <dbReference type="SAM" id="MobiDB-lite"/>
    </source>
</evidence>
<feature type="region of interest" description="Disordered" evidence="1">
    <location>
        <begin position="11"/>
        <end position="36"/>
    </location>
</feature>
<reference evidence="2" key="1">
    <citation type="submission" date="2021-05" db="EMBL/GenBank/DDBJ databases">
        <authorList>
            <person name="Alioto T."/>
            <person name="Alioto T."/>
            <person name="Gomez Garrido J."/>
        </authorList>
    </citation>
    <scope>NUCLEOTIDE SEQUENCE</scope>
</reference>
<evidence type="ECO:0000313" key="2">
    <source>
        <dbReference type="EMBL" id="CAG6466699.1"/>
    </source>
</evidence>
<name>A0A8D8B2X8_CULPI</name>
<accession>A0A8D8B2X8</accession>
<sequence length="112" mass="12452">MRRLLFLTTTEKSSAIDRGNHRNGAGPNRPTSMSHRQVLAQFQGRSWGSSSLLPPVGNRTRRTFFSLSRSMRRTAGGGGDIYRPNLASERIFFCGGKEGKRGLSGEKDMKYS</sequence>
<proteinExistence type="predicted"/>